<dbReference type="HOGENOM" id="CLU_006462_7_2_1"/>
<evidence type="ECO:0000256" key="17">
    <source>
        <dbReference type="PIRSR" id="PIRSR001024-5"/>
    </source>
</evidence>
<dbReference type="Pfam" id="PF00128">
    <property type="entry name" value="Alpha-amylase"/>
    <property type="match status" value="1"/>
</dbReference>
<evidence type="ECO:0000256" key="8">
    <source>
        <dbReference type="ARBA" id="ARBA00022837"/>
    </source>
</evidence>
<feature type="disulfide bond" evidence="16">
    <location>
        <begin position="162"/>
        <end position="177"/>
    </location>
</feature>
<feature type="binding site" evidence="17">
    <location>
        <position position="217"/>
    </location>
    <ligand>
        <name>substrate</name>
    </ligand>
</feature>
<evidence type="ECO:0000256" key="4">
    <source>
        <dbReference type="ARBA" id="ARBA00012595"/>
    </source>
</evidence>
<evidence type="ECO:0000313" key="21">
    <source>
        <dbReference type="Proteomes" id="UP000015464"/>
    </source>
</evidence>
<dbReference type="PANTHER" id="PTHR10357:SF215">
    <property type="entry name" value="ALPHA-AMYLASE 1"/>
    <property type="match status" value="1"/>
</dbReference>
<evidence type="ECO:0000256" key="10">
    <source>
        <dbReference type="ARBA" id="ARBA00023180"/>
    </source>
</evidence>
<feature type="site" description="Transition state stabilizer" evidence="15">
    <location>
        <position position="312"/>
    </location>
</feature>
<dbReference type="Proteomes" id="UP000015464">
    <property type="component" value="Unassembled WGS sequence"/>
</dbReference>
<proteinExistence type="inferred from homology"/>
<comment type="catalytic activity">
    <reaction evidence="1">
        <text>Endohydrolysis of (1-&gt;4)-alpha-D-glucosidic linkages in polysaccharides containing three or more (1-&gt;4)-alpha-linked D-glucose units.</text>
        <dbReference type="EC" id="3.2.1.1"/>
    </reaction>
</comment>
<keyword evidence="9 16" id="KW-1015">Disulfide bond</keyword>
<evidence type="ECO:0000256" key="1">
    <source>
        <dbReference type="ARBA" id="ARBA00000548"/>
    </source>
</evidence>
<dbReference type="InterPro" id="IPR013780">
    <property type="entry name" value="Glyco_hydro_b"/>
</dbReference>
<organism evidence="20 21">
    <name type="scientific">Schizosaccharomyces cryophilus (strain OY26 / ATCC MYA-4695 / CBS 11777 / NBRC 106824 / NRRL Y48691)</name>
    <name type="common">Fission yeast</name>
    <dbReference type="NCBI Taxonomy" id="653667"/>
    <lineage>
        <taxon>Eukaryota</taxon>
        <taxon>Fungi</taxon>
        <taxon>Dikarya</taxon>
        <taxon>Ascomycota</taxon>
        <taxon>Taphrinomycotina</taxon>
        <taxon>Schizosaccharomycetes</taxon>
        <taxon>Schizosaccharomycetales</taxon>
        <taxon>Schizosaccharomycetaceae</taxon>
        <taxon>Schizosaccharomyces</taxon>
    </lineage>
</organism>
<feature type="active site" description="Nucleophile" evidence="14">
    <location>
        <position position="219"/>
    </location>
</feature>
<keyword evidence="5" id="KW-0479">Metal-binding</keyword>
<evidence type="ECO:0000256" key="9">
    <source>
        <dbReference type="ARBA" id="ARBA00023157"/>
    </source>
</evidence>
<feature type="disulfide bond" evidence="16">
    <location>
        <begin position="253"/>
        <end position="296"/>
    </location>
</feature>
<dbReference type="SUPFAM" id="SSF51011">
    <property type="entry name" value="Glycosyl hydrolase domain"/>
    <property type="match status" value="1"/>
</dbReference>
<dbReference type="EMBL" id="KE546990">
    <property type="protein sequence ID" value="EPY51585.1"/>
    <property type="molecule type" value="Genomic_DNA"/>
</dbReference>
<accession>S9W0K2</accession>
<dbReference type="STRING" id="653667.S9W0K2"/>
<evidence type="ECO:0000256" key="2">
    <source>
        <dbReference type="ARBA" id="ARBA00001913"/>
    </source>
</evidence>
<evidence type="ECO:0000256" key="14">
    <source>
        <dbReference type="PIRSR" id="PIRSR001024-1"/>
    </source>
</evidence>
<evidence type="ECO:0000256" key="11">
    <source>
        <dbReference type="ARBA" id="ARBA00023277"/>
    </source>
</evidence>
<sequence length="586" mass="65431">MGVLSKLHQGWAKSSEEWRDRVIYQVLTDRFAVNDTSNPECEKGSSKYCGGTWKGIQSKLDYIQEMGFNAIWMSPIDENVEGTYGEDGEAYHGYWNSDFTRINEHWGSEDDLIDLINDMHNRDMWVMFDALANSMAIPGPPDNITYSHLHPFNSSEYFHPFCWIDYASTNDSDIQDCWSGDNEIILADLDLESDVVSKYLNEHVHDVVQRYGIDGIRVDAIKQMNPNFFPDYLKAAGVFSVGEMFSYNPNISCSVRNQIDSITSYPIRQGIEFAFNNTGAAFQYLHEIDTQFQEACSGQDMSIVANFLENHDLPRYPYITDDASQNKGAIVFLLLHTGIPIIYYGQEQHLTGGPGTSDNREALWNYGYNKNSPIYQLIRSTIALRKQAMHDNDKWTTTNHEFLDYDLRYAFVQKGDVLGVYTNYESNTDKVAYDVASKFKEGTKVREVLSNTTTTVGSSGTLHVTVTTGMPQVYYPEASLSSFENFIGTPTSYYSSSASYPTSSYPGSLSFTGSSSSSSAPPSTFSSVNTHHSTYTSGSSTYTSDVASTAYSTSKDSGSNESKGSSTKPLSCMMAFTCLLAVVLLI</sequence>
<dbReference type="GO" id="GO:0016052">
    <property type="term" value="P:carbohydrate catabolic process"/>
    <property type="evidence" value="ECO:0007669"/>
    <property type="project" value="InterPro"/>
</dbReference>
<feature type="disulfide bond" evidence="16">
    <location>
        <begin position="41"/>
        <end position="49"/>
    </location>
</feature>
<dbReference type="OMA" id="NAQLCQT"/>
<reference evidence="20 21" key="1">
    <citation type="journal article" date="2011" name="Science">
        <title>Comparative functional genomics of the fission yeasts.</title>
        <authorList>
            <person name="Rhind N."/>
            <person name="Chen Z."/>
            <person name="Yassour M."/>
            <person name="Thompson D.A."/>
            <person name="Haas B.J."/>
            <person name="Habib N."/>
            <person name="Wapinski I."/>
            <person name="Roy S."/>
            <person name="Lin M.F."/>
            <person name="Heiman D.I."/>
            <person name="Young S.K."/>
            <person name="Furuya K."/>
            <person name="Guo Y."/>
            <person name="Pidoux A."/>
            <person name="Chen H.M."/>
            <person name="Robbertse B."/>
            <person name="Goldberg J.M."/>
            <person name="Aoki K."/>
            <person name="Bayne E.H."/>
            <person name="Berlin A.M."/>
            <person name="Desjardins C.A."/>
            <person name="Dobbs E."/>
            <person name="Dukaj L."/>
            <person name="Fan L."/>
            <person name="FitzGerald M.G."/>
            <person name="French C."/>
            <person name="Gujja S."/>
            <person name="Hansen K."/>
            <person name="Keifenheim D."/>
            <person name="Levin J.Z."/>
            <person name="Mosher R.A."/>
            <person name="Mueller C.A."/>
            <person name="Pfiffner J."/>
            <person name="Priest M."/>
            <person name="Russ C."/>
            <person name="Smialowska A."/>
            <person name="Swoboda P."/>
            <person name="Sykes S.M."/>
            <person name="Vaughn M."/>
            <person name="Vengrova S."/>
            <person name="Yoder R."/>
            <person name="Zeng Q."/>
            <person name="Allshire R."/>
            <person name="Baulcombe D."/>
            <person name="Birren B.W."/>
            <person name="Brown W."/>
            <person name="Ekwall K."/>
            <person name="Kellis M."/>
            <person name="Leatherwood J."/>
            <person name="Levin H."/>
            <person name="Margalit H."/>
            <person name="Martienssen R."/>
            <person name="Nieduszynski C.A."/>
            <person name="Spatafora J.W."/>
            <person name="Friedman N."/>
            <person name="Dalgaard J.Z."/>
            <person name="Baumann P."/>
            <person name="Niki H."/>
            <person name="Regev A."/>
            <person name="Nusbaum C."/>
        </authorList>
    </citation>
    <scope>NUCLEOTIDE SEQUENCE [LARGE SCALE GENOMIC DNA]</scope>
    <source>
        <strain evidence="21">OY26 / ATCC MYA-4695 / CBS 11777 / NBRC 106824 / NRRL Y48691</strain>
    </source>
</reference>
<dbReference type="eggNOG" id="KOG0471">
    <property type="taxonomic scope" value="Eukaryota"/>
</dbReference>
<feature type="region of interest" description="Disordered" evidence="18">
    <location>
        <begin position="519"/>
        <end position="541"/>
    </location>
</feature>
<feature type="binding site" evidence="17">
    <location>
        <position position="95"/>
    </location>
    <ligand>
        <name>substrate</name>
    </ligand>
</feature>
<dbReference type="GO" id="GO:0005509">
    <property type="term" value="F:calcium ion binding"/>
    <property type="evidence" value="ECO:0007669"/>
    <property type="project" value="InterPro"/>
</dbReference>
<dbReference type="SMART" id="SM00642">
    <property type="entry name" value="Aamy"/>
    <property type="match status" value="1"/>
</dbReference>
<dbReference type="GeneID" id="25034343"/>
<dbReference type="FunFam" id="3.20.20.80:FF:000120">
    <property type="entry name" value="Alpha-amylase A"/>
    <property type="match status" value="1"/>
</dbReference>
<evidence type="ECO:0000313" key="20">
    <source>
        <dbReference type="EMBL" id="EPY51585.1"/>
    </source>
</evidence>
<feature type="binding site" evidence="17">
    <location>
        <position position="360"/>
    </location>
    <ligand>
        <name>substrate</name>
    </ligand>
</feature>
<evidence type="ECO:0000256" key="12">
    <source>
        <dbReference type="ARBA" id="ARBA00023295"/>
    </source>
</evidence>
<dbReference type="AlphaFoldDB" id="S9W0K2"/>
<evidence type="ECO:0000256" key="6">
    <source>
        <dbReference type="ARBA" id="ARBA00022729"/>
    </source>
</evidence>
<name>S9W0K2_SCHCR</name>
<dbReference type="RefSeq" id="XP_013022972.1">
    <property type="nucleotide sequence ID" value="XM_013167518.1"/>
</dbReference>
<comment type="cofactor">
    <cofactor evidence="2">
        <name>Ca(2+)</name>
        <dbReference type="ChEBI" id="CHEBI:29108"/>
    </cofactor>
</comment>
<dbReference type="Pfam" id="PF09260">
    <property type="entry name" value="A_amylase_dom_C"/>
    <property type="match status" value="1"/>
</dbReference>
<dbReference type="InterPro" id="IPR015340">
    <property type="entry name" value="A_amylase_C_dom"/>
</dbReference>
<keyword evidence="6" id="KW-0732">Signal</keyword>
<dbReference type="GO" id="GO:0004556">
    <property type="term" value="F:alpha-amylase activity"/>
    <property type="evidence" value="ECO:0007669"/>
    <property type="project" value="UniProtKB-EC"/>
</dbReference>
<evidence type="ECO:0000256" key="7">
    <source>
        <dbReference type="ARBA" id="ARBA00022801"/>
    </source>
</evidence>
<evidence type="ECO:0000256" key="13">
    <source>
        <dbReference type="ARBA" id="ARBA00030238"/>
    </source>
</evidence>
<keyword evidence="7" id="KW-0378">Hydrolase</keyword>
<keyword evidence="11" id="KW-0119">Carbohydrate metabolism</keyword>
<dbReference type="PIRSF" id="PIRSF001024">
    <property type="entry name" value="Alph-amyl_fung"/>
    <property type="match status" value="1"/>
</dbReference>
<dbReference type="GO" id="GO:0009986">
    <property type="term" value="C:cell surface"/>
    <property type="evidence" value="ECO:0007669"/>
    <property type="project" value="UniProtKB-ARBA"/>
</dbReference>
<dbReference type="CDD" id="cd11319">
    <property type="entry name" value="AmyAc_euk_AmyA"/>
    <property type="match status" value="1"/>
</dbReference>
<feature type="domain" description="Glycosyl hydrolase family 13 catalytic" evidence="19">
    <location>
        <begin position="25"/>
        <end position="385"/>
    </location>
</feature>
<evidence type="ECO:0000256" key="18">
    <source>
        <dbReference type="SAM" id="MobiDB-lite"/>
    </source>
</evidence>
<evidence type="ECO:0000256" key="5">
    <source>
        <dbReference type="ARBA" id="ARBA00022723"/>
    </source>
</evidence>
<evidence type="ECO:0000256" key="16">
    <source>
        <dbReference type="PIRSR" id="PIRSR001024-4"/>
    </source>
</evidence>
<dbReference type="InterPro" id="IPR006047">
    <property type="entry name" value="GH13_cat_dom"/>
</dbReference>
<dbReference type="Gene3D" id="3.20.20.80">
    <property type="entry name" value="Glycosidases"/>
    <property type="match status" value="1"/>
</dbReference>
<dbReference type="Gene3D" id="2.60.40.1180">
    <property type="entry name" value="Golgi alpha-mannosidase II"/>
    <property type="match status" value="1"/>
</dbReference>
<feature type="binding site" evidence="17">
    <location>
        <position position="312"/>
    </location>
    <ligand>
        <name>substrate</name>
    </ligand>
</feature>
<evidence type="ECO:0000256" key="15">
    <source>
        <dbReference type="PIRSR" id="PIRSR001024-2"/>
    </source>
</evidence>
<dbReference type="SUPFAM" id="SSF51445">
    <property type="entry name" value="(Trans)glycosidases"/>
    <property type="match status" value="1"/>
</dbReference>
<comment type="similarity">
    <text evidence="3">Belongs to the glycosyl hydrolase 13 family.</text>
</comment>
<keyword evidence="10" id="KW-0325">Glycoprotein</keyword>
<keyword evidence="12" id="KW-0326">Glycosidase</keyword>
<keyword evidence="21" id="KW-1185">Reference proteome</keyword>
<gene>
    <name evidence="20" type="ORF">SPOG_00011</name>
</gene>
<dbReference type="InterPro" id="IPR013777">
    <property type="entry name" value="A-amylase-like"/>
</dbReference>
<protein>
    <recommendedName>
        <fullName evidence="4">alpha-amylase</fullName>
        <ecNumber evidence="4">3.2.1.1</ecNumber>
    </recommendedName>
    <alternativeName>
        <fullName evidence="13">1,4-alpha-D-glucan glucanohydrolase</fullName>
    </alternativeName>
</protein>
<evidence type="ECO:0000256" key="3">
    <source>
        <dbReference type="ARBA" id="ARBA00008061"/>
    </source>
</evidence>
<feature type="active site" description="Proton donor" evidence="14">
    <location>
        <position position="243"/>
    </location>
</feature>
<evidence type="ECO:0000259" key="19">
    <source>
        <dbReference type="SMART" id="SM00642"/>
    </source>
</evidence>
<keyword evidence="8" id="KW-0106">Calcium</keyword>
<dbReference type="EC" id="3.2.1.1" evidence="4"/>
<dbReference type="PANTHER" id="PTHR10357">
    <property type="entry name" value="ALPHA-AMYLASE FAMILY MEMBER"/>
    <property type="match status" value="1"/>
</dbReference>
<dbReference type="OrthoDB" id="204980at2759"/>
<dbReference type="InterPro" id="IPR017853">
    <property type="entry name" value="GH"/>
</dbReference>